<protein>
    <submittedName>
        <fullName evidence="1">Uncharacterized protein</fullName>
    </submittedName>
</protein>
<feature type="non-terminal residue" evidence="1">
    <location>
        <position position="1"/>
    </location>
</feature>
<organism evidence="1">
    <name type="scientific">Arion vulgaris</name>
    <dbReference type="NCBI Taxonomy" id="1028688"/>
    <lineage>
        <taxon>Eukaryota</taxon>
        <taxon>Metazoa</taxon>
        <taxon>Spiralia</taxon>
        <taxon>Lophotrochozoa</taxon>
        <taxon>Mollusca</taxon>
        <taxon>Gastropoda</taxon>
        <taxon>Heterobranchia</taxon>
        <taxon>Euthyneura</taxon>
        <taxon>Panpulmonata</taxon>
        <taxon>Eupulmonata</taxon>
        <taxon>Stylommatophora</taxon>
        <taxon>Helicina</taxon>
        <taxon>Arionoidea</taxon>
        <taxon>Arionidae</taxon>
        <taxon>Arion</taxon>
    </lineage>
</organism>
<evidence type="ECO:0000313" key="1">
    <source>
        <dbReference type="EMBL" id="CEK61416.1"/>
    </source>
</evidence>
<name>A0A0B6Z0E7_9EUPU</name>
<gene>
    <name evidence="1" type="primary">ORF42199</name>
</gene>
<reference evidence="1" key="1">
    <citation type="submission" date="2014-12" db="EMBL/GenBank/DDBJ databases">
        <title>Insight into the proteome of Arion vulgaris.</title>
        <authorList>
            <person name="Aradska J."/>
            <person name="Bulat T."/>
            <person name="Smidak R."/>
            <person name="Sarate P."/>
            <person name="Gangsoo J."/>
            <person name="Sialana F."/>
            <person name="Bilban M."/>
            <person name="Lubec G."/>
        </authorList>
    </citation>
    <scope>NUCLEOTIDE SEQUENCE</scope>
    <source>
        <tissue evidence="1">Skin</tissue>
    </source>
</reference>
<accession>A0A0B6Z0E7</accession>
<dbReference type="EMBL" id="HACG01014551">
    <property type="protein sequence ID" value="CEK61416.1"/>
    <property type="molecule type" value="Transcribed_RNA"/>
</dbReference>
<feature type="non-terminal residue" evidence="1">
    <location>
        <position position="91"/>
    </location>
</feature>
<proteinExistence type="predicted"/>
<dbReference type="AlphaFoldDB" id="A0A0B6Z0E7"/>
<sequence length="91" mass="9880">TDHHSTDVLEHVTRVWNGNSSHIEIESSSDTLVSDSEVNNLKINLCLQSPSGCRDDVEGAISGDIITVFPVIEQHQVLNVDGATKHLDSSD</sequence>